<protein>
    <submittedName>
        <fullName evidence="8">Iron permease FTR1 family-domain-containing protein</fullName>
    </submittedName>
</protein>
<dbReference type="PANTHER" id="PTHR31632:SF2">
    <property type="entry name" value="PLASMA MEMBRANE IRON PERMEASE"/>
    <property type="match status" value="1"/>
</dbReference>
<evidence type="ECO:0000256" key="6">
    <source>
        <dbReference type="ARBA" id="ARBA00023136"/>
    </source>
</evidence>
<name>A0A433DDM3_9FUNG</name>
<dbReference type="AlphaFoldDB" id="A0A433DDM3"/>
<reference evidence="8 9" key="1">
    <citation type="journal article" date="2018" name="New Phytol.">
        <title>Phylogenomics of Endogonaceae and evolution of mycorrhizas within Mucoromycota.</title>
        <authorList>
            <person name="Chang Y."/>
            <person name="Desiro A."/>
            <person name="Na H."/>
            <person name="Sandor L."/>
            <person name="Lipzen A."/>
            <person name="Clum A."/>
            <person name="Barry K."/>
            <person name="Grigoriev I.V."/>
            <person name="Martin F.M."/>
            <person name="Stajich J.E."/>
            <person name="Smith M.E."/>
            <person name="Bonito G."/>
            <person name="Spatafora J.W."/>
        </authorList>
    </citation>
    <scope>NUCLEOTIDE SEQUENCE [LARGE SCALE GENOMIC DNA]</scope>
    <source>
        <strain evidence="8 9">GMNB39</strain>
    </source>
</reference>
<evidence type="ECO:0000256" key="7">
    <source>
        <dbReference type="SAM" id="Phobius"/>
    </source>
</evidence>
<evidence type="ECO:0000256" key="1">
    <source>
        <dbReference type="ARBA" id="ARBA00004141"/>
    </source>
</evidence>
<evidence type="ECO:0000256" key="2">
    <source>
        <dbReference type="ARBA" id="ARBA00008333"/>
    </source>
</evidence>
<feature type="transmembrane region" description="Helical" evidence="7">
    <location>
        <begin position="48"/>
        <end position="73"/>
    </location>
</feature>
<evidence type="ECO:0000256" key="3">
    <source>
        <dbReference type="ARBA" id="ARBA00022496"/>
    </source>
</evidence>
<feature type="transmembrane region" description="Helical" evidence="7">
    <location>
        <begin position="85"/>
        <end position="107"/>
    </location>
</feature>
<organism evidence="8 9">
    <name type="scientific">Jimgerdemannia flammicorona</name>
    <dbReference type="NCBI Taxonomy" id="994334"/>
    <lineage>
        <taxon>Eukaryota</taxon>
        <taxon>Fungi</taxon>
        <taxon>Fungi incertae sedis</taxon>
        <taxon>Mucoromycota</taxon>
        <taxon>Mucoromycotina</taxon>
        <taxon>Endogonomycetes</taxon>
        <taxon>Endogonales</taxon>
        <taxon>Endogonaceae</taxon>
        <taxon>Jimgerdemannia</taxon>
    </lineage>
</organism>
<dbReference type="OrthoDB" id="4364at2759"/>
<keyword evidence="3" id="KW-0813">Transport</keyword>
<proteinExistence type="inferred from homology"/>
<dbReference type="InterPro" id="IPR004923">
    <property type="entry name" value="FTR1/Fip1/EfeU"/>
</dbReference>
<dbReference type="Pfam" id="PF03239">
    <property type="entry name" value="FTR1"/>
    <property type="match status" value="1"/>
</dbReference>
<comment type="subcellular location">
    <subcellularLocation>
        <location evidence="1">Membrane</location>
        <topology evidence="1">Multi-pass membrane protein</topology>
    </subcellularLocation>
</comment>
<feature type="transmembrane region" description="Helical" evidence="7">
    <location>
        <begin position="6"/>
        <end position="36"/>
    </location>
</feature>
<dbReference type="Proteomes" id="UP000268093">
    <property type="component" value="Unassembled WGS sequence"/>
</dbReference>
<keyword evidence="9" id="KW-1185">Reference proteome</keyword>
<dbReference type="GO" id="GO:0015093">
    <property type="term" value="F:ferrous iron transmembrane transporter activity"/>
    <property type="evidence" value="ECO:0007669"/>
    <property type="project" value="TreeGrafter"/>
</dbReference>
<keyword evidence="6 7" id="KW-0472">Membrane</keyword>
<comment type="caution">
    <text evidence="8">The sequence shown here is derived from an EMBL/GenBank/DDBJ whole genome shotgun (WGS) entry which is preliminary data.</text>
</comment>
<evidence type="ECO:0000256" key="5">
    <source>
        <dbReference type="ARBA" id="ARBA00022989"/>
    </source>
</evidence>
<keyword evidence="3" id="KW-0406">Ion transport</keyword>
<dbReference type="EMBL" id="RBNI01002770">
    <property type="protein sequence ID" value="RUP48937.1"/>
    <property type="molecule type" value="Genomic_DNA"/>
</dbReference>
<accession>A0A433DDM3</accession>
<evidence type="ECO:0000313" key="8">
    <source>
        <dbReference type="EMBL" id="RUP48937.1"/>
    </source>
</evidence>
<keyword evidence="4 7" id="KW-0812">Transmembrane</keyword>
<sequence length="246" mass="27538">MSVNVFSVPIFFVLFRETLEAAVIVSVLLAFLYQVFSDNPDMQRKLRLQVWLGTIFGLLISIAIGAAFIAIWYTVANNLWKTTELLWEGSFCLIATVFVTIMAIAMLKTNKVQDKWKFKLSKAMEARMSEKKNEQDNDDVTNGKTGFLSKWKQGKHRIKGEYAFFFLPFITVLREGLEAMVFMGGVSMIPSLYHSMSCASVPDLPCCSSCLHNFLPHINRLQSANPAPPSPSLPFAVFSAPSSSDT</sequence>
<dbReference type="PANTHER" id="PTHR31632">
    <property type="entry name" value="IRON TRANSPORTER FTH1"/>
    <property type="match status" value="1"/>
</dbReference>
<dbReference type="GO" id="GO:0033573">
    <property type="term" value="C:high-affinity iron permease complex"/>
    <property type="evidence" value="ECO:0007669"/>
    <property type="project" value="InterPro"/>
</dbReference>
<keyword evidence="5 7" id="KW-1133">Transmembrane helix</keyword>
<gene>
    <name evidence="8" type="ORF">BC936DRAFT_143613</name>
</gene>
<keyword evidence="3" id="KW-0408">Iron</keyword>
<comment type="similarity">
    <text evidence="2">Belongs to the oxidase-dependent Fe transporter (OFeT) (TC 9.A.10.1) family.</text>
</comment>
<evidence type="ECO:0000313" key="9">
    <source>
        <dbReference type="Proteomes" id="UP000268093"/>
    </source>
</evidence>
<evidence type="ECO:0000256" key="4">
    <source>
        <dbReference type="ARBA" id="ARBA00022692"/>
    </source>
</evidence>
<keyword evidence="3" id="KW-0410">Iron transport</keyword>